<organism evidence="2 3">
    <name type="scientific">Candidatus Woesebacteria bacterium GW2011_GWA1_37_8</name>
    <dbReference type="NCBI Taxonomy" id="1618546"/>
    <lineage>
        <taxon>Bacteria</taxon>
        <taxon>Candidatus Woeseibacteriota</taxon>
    </lineage>
</organism>
<protein>
    <recommendedName>
        <fullName evidence="1">ASCH domain-containing protein</fullName>
    </recommendedName>
</protein>
<dbReference type="Gene3D" id="2.30.130.30">
    <property type="entry name" value="Hypothetical protein"/>
    <property type="match status" value="1"/>
</dbReference>
<dbReference type="SUPFAM" id="SSF88697">
    <property type="entry name" value="PUA domain-like"/>
    <property type="match status" value="1"/>
</dbReference>
<accession>A0A0G0K9I7</accession>
<dbReference type="Proteomes" id="UP000034603">
    <property type="component" value="Unassembled WGS sequence"/>
</dbReference>
<evidence type="ECO:0000313" key="2">
    <source>
        <dbReference type="EMBL" id="KKQ45799.1"/>
    </source>
</evidence>
<sequence>MVQAPNRTSVYKVNPNHNKYTIGFAPELVPLILSGEKFLTYRFGNKYDYIQAGDKINVLNSKNNKIIGEAIVTNKFWKQFKDLPQDLPGHETYIDIEHHRKVLSGYYAYIGREIQDDDLFLVFEFKLIK</sequence>
<dbReference type="InterPro" id="IPR007374">
    <property type="entry name" value="ASCH_domain"/>
</dbReference>
<evidence type="ECO:0000313" key="3">
    <source>
        <dbReference type="Proteomes" id="UP000034603"/>
    </source>
</evidence>
<reference evidence="2 3" key="1">
    <citation type="journal article" date="2015" name="Nature">
        <title>rRNA introns, odd ribosomes, and small enigmatic genomes across a large radiation of phyla.</title>
        <authorList>
            <person name="Brown C.T."/>
            <person name="Hug L.A."/>
            <person name="Thomas B.C."/>
            <person name="Sharon I."/>
            <person name="Castelle C.J."/>
            <person name="Singh A."/>
            <person name="Wilkins M.J."/>
            <person name="Williams K.H."/>
            <person name="Banfield J.F."/>
        </authorList>
    </citation>
    <scope>NUCLEOTIDE SEQUENCE [LARGE SCALE GENOMIC DNA]</scope>
</reference>
<comment type="caution">
    <text evidence="2">The sequence shown here is derived from an EMBL/GenBank/DDBJ whole genome shotgun (WGS) entry which is preliminary data.</text>
</comment>
<dbReference type="EMBL" id="LBTR01000009">
    <property type="protein sequence ID" value="KKQ45799.1"/>
    <property type="molecule type" value="Genomic_DNA"/>
</dbReference>
<dbReference type="Pfam" id="PF04266">
    <property type="entry name" value="ASCH"/>
    <property type="match status" value="1"/>
</dbReference>
<dbReference type="AlphaFoldDB" id="A0A0G0K9I7"/>
<evidence type="ECO:0000259" key="1">
    <source>
        <dbReference type="SMART" id="SM01022"/>
    </source>
</evidence>
<dbReference type="SMART" id="SM01022">
    <property type="entry name" value="ASCH"/>
    <property type="match status" value="1"/>
</dbReference>
<dbReference type="InterPro" id="IPR015947">
    <property type="entry name" value="PUA-like_sf"/>
</dbReference>
<proteinExistence type="predicted"/>
<feature type="domain" description="ASCH" evidence="1">
    <location>
        <begin position="22"/>
        <end position="129"/>
    </location>
</feature>
<name>A0A0G0K9I7_9BACT</name>
<gene>
    <name evidence="2" type="ORF">US62_C0009G0030</name>
</gene>